<dbReference type="EMBL" id="JABBFW010000016">
    <property type="protein sequence ID" value="NML17269.1"/>
    <property type="molecule type" value="Genomic_DNA"/>
</dbReference>
<evidence type="ECO:0000256" key="2">
    <source>
        <dbReference type="SAM" id="MobiDB-lite"/>
    </source>
</evidence>
<dbReference type="RefSeq" id="WP_169162175.1">
    <property type="nucleotide sequence ID" value="NZ_JABBFW010000016.1"/>
</dbReference>
<organism evidence="4 5">
    <name type="scientific">Azohydromonas caseinilytica</name>
    <dbReference type="NCBI Taxonomy" id="2728836"/>
    <lineage>
        <taxon>Bacteria</taxon>
        <taxon>Pseudomonadati</taxon>
        <taxon>Pseudomonadota</taxon>
        <taxon>Betaproteobacteria</taxon>
        <taxon>Burkholderiales</taxon>
        <taxon>Sphaerotilaceae</taxon>
        <taxon>Azohydromonas</taxon>
    </lineage>
</organism>
<reference evidence="4 5" key="1">
    <citation type="submission" date="2020-04" db="EMBL/GenBank/DDBJ databases">
        <title>Azohydromonas sp. isolated from soil.</title>
        <authorList>
            <person name="Dahal R.H."/>
        </authorList>
    </citation>
    <scope>NUCLEOTIDE SEQUENCE [LARGE SCALE GENOMIC DNA]</scope>
    <source>
        <strain evidence="4 5">G-1-1-14</strain>
    </source>
</reference>
<dbReference type="InterPro" id="IPR004879">
    <property type="entry name" value="Ssp411-like_TRX"/>
</dbReference>
<accession>A0A848FG31</accession>
<name>A0A848FG31_9BURK</name>
<feature type="coiled-coil region" evidence="1">
    <location>
        <begin position="155"/>
        <end position="182"/>
    </location>
</feature>
<dbReference type="GO" id="GO:0005975">
    <property type="term" value="P:carbohydrate metabolic process"/>
    <property type="evidence" value="ECO:0007669"/>
    <property type="project" value="InterPro"/>
</dbReference>
<dbReference type="InterPro" id="IPR024705">
    <property type="entry name" value="Ssp411"/>
</dbReference>
<evidence type="ECO:0000313" key="4">
    <source>
        <dbReference type="EMBL" id="NML17269.1"/>
    </source>
</evidence>
<protein>
    <submittedName>
        <fullName evidence="4">Thioredoxin domain-containing protein</fullName>
    </submittedName>
</protein>
<dbReference type="PANTHER" id="PTHR42899:SF1">
    <property type="entry name" value="SPERMATOGENESIS-ASSOCIATED PROTEIN 20"/>
    <property type="match status" value="1"/>
</dbReference>
<keyword evidence="1" id="KW-0175">Coiled coil</keyword>
<dbReference type="Proteomes" id="UP000574067">
    <property type="component" value="Unassembled WGS sequence"/>
</dbReference>
<dbReference type="InterPro" id="IPR008928">
    <property type="entry name" value="6-hairpin_glycosidase_sf"/>
</dbReference>
<dbReference type="SUPFAM" id="SSF52833">
    <property type="entry name" value="Thioredoxin-like"/>
    <property type="match status" value="1"/>
</dbReference>
<dbReference type="PANTHER" id="PTHR42899">
    <property type="entry name" value="SPERMATOGENESIS-ASSOCIATED PROTEIN 20"/>
    <property type="match status" value="1"/>
</dbReference>
<feature type="domain" description="Spermatogenesis-associated protein 20-like TRX" evidence="3">
    <location>
        <begin position="23"/>
        <end position="183"/>
    </location>
</feature>
<dbReference type="CDD" id="cd02955">
    <property type="entry name" value="SSP411"/>
    <property type="match status" value="1"/>
</dbReference>
<gene>
    <name evidence="4" type="ORF">HHL10_20035</name>
</gene>
<comment type="caution">
    <text evidence="4">The sequence shown here is derived from an EMBL/GenBank/DDBJ whole genome shotgun (WGS) entry which is preliminary data.</text>
</comment>
<dbReference type="InterPro" id="IPR036249">
    <property type="entry name" value="Thioredoxin-like_sf"/>
</dbReference>
<dbReference type="PIRSF" id="PIRSF006402">
    <property type="entry name" value="UCP006402_thioredoxin"/>
    <property type="match status" value="1"/>
</dbReference>
<evidence type="ECO:0000259" key="3">
    <source>
        <dbReference type="Pfam" id="PF03190"/>
    </source>
</evidence>
<dbReference type="AlphaFoldDB" id="A0A848FG31"/>
<feature type="region of interest" description="Disordered" evidence="2">
    <location>
        <begin position="1"/>
        <end position="25"/>
    </location>
</feature>
<evidence type="ECO:0000313" key="5">
    <source>
        <dbReference type="Proteomes" id="UP000574067"/>
    </source>
</evidence>
<sequence length="701" mass="76353">MSSASFPDSAAPAPSSGPPHPANRLARETSPYLLQHAHNPVDWYPWGPEAFARARELDRPILLSVGYATCHWCHVMERESFEDEAVARQLAEGFIAIKVDREELPDVDHVYMRALQAITGRGGWPMNMFLTPDLKPFFGGTYFPPRPRPGFSSFSEVLTAVREAWERERAQIEEQAQALHEHLDSGLESALAVPHTPGARLHAQALDELLRRFDPVHGGFGRAPKFPQAPLLQYLLSVAATGEAPAREMLLFTLQRMAEGGVYDQLGGGFARYSTDERWQVPHFEKMLYDNAQLARVYAGAWRLCGESRLRFVAEDTLAYLLREMHPAAAPAAFSSAQDADTEGEEGRFHVWTLAQLREALGADADMAARLHGATDEGNWEEGEAGRNVLERRDPEAARAALGLDEAAFAAWERSVRERLYAARSRRVWPLTDDKVLADWNGLALRALAEAGRLLGRADFVQAAEALARFLLQALVQGDRVHHAWRNGTLRGESYLSDQAQLGLGLLELHAANGAPEWFAHAQRLADGLMRRHHDPARGFFDNEAGPALPLRARDIQDGAVPSGTAAACELLLRLAGPCGRTEWRDAAVEALQRLGPVLAQSPLAVPALLHAQLLAERGADLAVPAPGGAALWEAARSSLAPLVTLVRGGADTGPLLQGRRGGEAYLCRDGACALPATTVEELQRQLGELHAGLAGAVEGG</sequence>
<feature type="compositionally biased region" description="Low complexity" evidence="2">
    <location>
        <begin position="1"/>
        <end position="14"/>
    </location>
</feature>
<evidence type="ECO:0000256" key="1">
    <source>
        <dbReference type="SAM" id="Coils"/>
    </source>
</evidence>
<dbReference type="Gene3D" id="3.40.30.10">
    <property type="entry name" value="Glutaredoxin"/>
    <property type="match status" value="1"/>
</dbReference>
<dbReference type="SUPFAM" id="SSF48208">
    <property type="entry name" value="Six-hairpin glycosidases"/>
    <property type="match status" value="1"/>
</dbReference>
<keyword evidence="5" id="KW-1185">Reference proteome</keyword>
<dbReference type="InterPro" id="IPR012341">
    <property type="entry name" value="6hp_glycosidase-like_sf"/>
</dbReference>
<dbReference type="Pfam" id="PF03190">
    <property type="entry name" value="Thioredox_DsbH"/>
    <property type="match status" value="1"/>
</dbReference>
<dbReference type="Gene3D" id="1.50.10.10">
    <property type="match status" value="1"/>
</dbReference>
<proteinExistence type="predicted"/>